<dbReference type="EMBL" id="FMBC01000007">
    <property type="protein sequence ID" value="SCC02690.1"/>
    <property type="molecule type" value="Genomic_DNA"/>
</dbReference>
<name>A0A1C4B775_9ENTR</name>
<evidence type="ECO:0000313" key="1">
    <source>
        <dbReference type="EMBL" id="SCC02690.1"/>
    </source>
</evidence>
<gene>
    <name evidence="1" type="ORF">GA0061070_100711</name>
</gene>
<dbReference type="Proteomes" id="UP000198515">
    <property type="component" value="Unassembled WGS sequence"/>
</dbReference>
<reference evidence="2" key="1">
    <citation type="submission" date="2016-08" db="EMBL/GenBank/DDBJ databases">
        <authorList>
            <person name="Varghese N."/>
            <person name="Submissions Spin"/>
        </authorList>
    </citation>
    <scope>NUCLEOTIDE SEQUENCE [LARGE SCALE GENOMIC DNA]</scope>
    <source>
        <strain evidence="2">REICA_142</strain>
    </source>
</reference>
<protein>
    <submittedName>
        <fullName evidence="1">Uncharacterized protein</fullName>
    </submittedName>
</protein>
<evidence type="ECO:0000313" key="2">
    <source>
        <dbReference type="Proteomes" id="UP000198515"/>
    </source>
</evidence>
<dbReference type="AlphaFoldDB" id="A0A1C4B775"/>
<organism evidence="1 2">
    <name type="scientific">Kosakonia oryziphila</name>
    <dbReference type="NCBI Taxonomy" id="1005667"/>
    <lineage>
        <taxon>Bacteria</taxon>
        <taxon>Pseudomonadati</taxon>
        <taxon>Pseudomonadota</taxon>
        <taxon>Gammaproteobacteria</taxon>
        <taxon>Enterobacterales</taxon>
        <taxon>Enterobacteriaceae</taxon>
        <taxon>Kosakonia</taxon>
    </lineage>
</organism>
<accession>A0A1C4B775</accession>
<proteinExistence type="predicted"/>
<sequence length="46" mass="5154">MPFSLAEDDAELCMALVTRSEERNMRILNYLNLAALTAQDPKGEPD</sequence>
<keyword evidence="2" id="KW-1185">Reference proteome</keyword>